<dbReference type="GO" id="GO:0051081">
    <property type="term" value="P:nuclear membrane disassembly"/>
    <property type="evidence" value="ECO:0007669"/>
    <property type="project" value="Ensembl"/>
</dbReference>
<keyword evidence="2" id="KW-0479">Metal-binding</keyword>
<keyword evidence="3" id="KW-0677">Repeat</keyword>
<dbReference type="Pfam" id="PF04988">
    <property type="entry name" value="AKAP95"/>
    <property type="match status" value="1"/>
</dbReference>
<feature type="compositionally biased region" description="Basic and acidic residues" evidence="8">
    <location>
        <begin position="589"/>
        <end position="602"/>
    </location>
</feature>
<dbReference type="GO" id="GO:1990904">
    <property type="term" value="C:ribonucleoprotein complex"/>
    <property type="evidence" value="ECO:0007669"/>
    <property type="project" value="Ensembl"/>
</dbReference>
<feature type="region of interest" description="Disordered" evidence="8">
    <location>
        <begin position="293"/>
        <end position="367"/>
    </location>
</feature>
<feature type="compositionally biased region" description="Acidic residues" evidence="8">
    <location>
        <begin position="564"/>
        <end position="578"/>
    </location>
</feature>
<feature type="region of interest" description="Disordered" evidence="8">
    <location>
        <begin position="560"/>
        <end position="701"/>
    </location>
</feature>
<feature type="compositionally biased region" description="Basic and acidic residues" evidence="8">
    <location>
        <begin position="319"/>
        <end position="328"/>
    </location>
</feature>
<protein>
    <submittedName>
        <fullName evidence="10">A-kinase anchoring protein 8 like</fullName>
    </submittedName>
</protein>
<keyword evidence="11" id="KW-1185">Reference proteome</keyword>
<feature type="domain" description="C2H2 AKAP95-type" evidence="9">
    <location>
        <begin position="499"/>
        <end position="522"/>
    </location>
</feature>
<proteinExistence type="inferred from homology"/>
<dbReference type="GO" id="GO:0045944">
    <property type="term" value="P:positive regulation of transcription by RNA polymerase II"/>
    <property type="evidence" value="ECO:0007669"/>
    <property type="project" value="Ensembl"/>
</dbReference>
<feature type="compositionally biased region" description="Basic and acidic residues" evidence="8">
    <location>
        <begin position="344"/>
        <end position="353"/>
    </location>
</feature>
<evidence type="ECO:0000256" key="8">
    <source>
        <dbReference type="SAM" id="MobiDB-lite"/>
    </source>
</evidence>
<evidence type="ECO:0000256" key="5">
    <source>
        <dbReference type="ARBA" id="ARBA00022833"/>
    </source>
</evidence>
<dbReference type="Ensembl" id="ENSGEVT00005018876.1">
    <property type="protein sequence ID" value="ENSGEVP00005017964.1"/>
    <property type="gene ID" value="ENSGEVG00005012696.1"/>
</dbReference>
<dbReference type="GO" id="GO:0007076">
    <property type="term" value="P:mitotic chromosome condensation"/>
    <property type="evidence" value="ECO:0007669"/>
    <property type="project" value="Ensembl"/>
</dbReference>
<name>A0A8C4WJF7_9SAUR</name>
<dbReference type="GO" id="GO:0042826">
    <property type="term" value="F:histone deacetylase binding"/>
    <property type="evidence" value="ECO:0007669"/>
    <property type="project" value="Ensembl"/>
</dbReference>
<evidence type="ECO:0000313" key="10">
    <source>
        <dbReference type="Ensembl" id="ENSGEVP00005017964.1"/>
    </source>
</evidence>
<dbReference type="GeneTree" id="ENSGT00530000063777"/>
<gene>
    <name evidence="10" type="primary">AKAP8L</name>
</gene>
<feature type="compositionally biased region" description="Acidic residues" evidence="8">
    <location>
        <begin position="603"/>
        <end position="618"/>
    </location>
</feature>
<sequence length="701" mass="79195">MTCGRAEQRVQCGREAGLGSCRCRPSQEAAAGWWWVCEGRAGRGAAVMSYSGYGNWNSGTNRGYEGYSYGYGYGQDNSGNYGYGMATSNAWEMPNSDTDPNASTGADAVIAKMNQRLDMVSHLETDTMQGGHYGSSGDRYNTYESYDSRSSLNDRDLYRSGYDYSEAEHDTENAYEGCYDSFYGNHRDQYQNRAWDNFGQRGQNWARDGRNNRPMASSYSGHMGGQWNEPPQPMGGRGHGPHGSSRLPSLFSHNIIPELSMFQGMRGFSGNMRFGGGGMKQRMRRNWKMWDADFKSQKKKIKKDPTSKKRKQTDSTDEPDSKAAKTDGSDNSDSENEEGTEGEAAEKEGSKAEGEDEEGKDSEKGALTIQEEISQIKRKLQAGKKTQERQKKRHRDRMVERIQFVCSLCKYRTFYEDEMNVHLESKFHKEHFKFVGTKLPQQTADFLQDYVANKTKKTEERRKAIEDINAVIQQIYKDQDLTQDIGMEHFIKKVEAAHCAACDLFIPMQYGIIQKHLKSLDHNHNRRAMMEQSKKSSLVVARSILNNKLISKKLERYLKGENPFTDDPEEKEEHEEGEGGMSGNAEGADGNKIDEENQHEENKDEESQDREENPEAETTENHGEQEEIQAEAQAEVEAGYTEEKNSQVAEETLTAEEEEQLLEGGEEESKEVTAAEEDEPLKGGEEESKGVTAAEEDEPLE</sequence>
<dbReference type="InterPro" id="IPR034736">
    <property type="entry name" value="ZF_C2H2_AKAP95"/>
</dbReference>
<dbReference type="PANTHER" id="PTHR12190">
    <property type="entry name" value="A-KINASE ANCHOR PROTEIN AKAP 8"/>
    <property type="match status" value="1"/>
</dbReference>
<feature type="compositionally biased region" description="Acidic residues" evidence="8">
    <location>
        <begin position="330"/>
        <end position="343"/>
    </location>
</feature>
<reference evidence="10" key="1">
    <citation type="submission" date="2025-08" db="UniProtKB">
        <authorList>
            <consortium name="Ensembl"/>
        </authorList>
    </citation>
    <scope>IDENTIFICATION</scope>
</reference>
<comment type="similarity">
    <text evidence="7">Belongs to the AKAP95 family.</text>
</comment>
<dbReference type="GO" id="GO:0010793">
    <property type="term" value="P:regulation of mRNA export from nucleus"/>
    <property type="evidence" value="ECO:0007669"/>
    <property type="project" value="Ensembl"/>
</dbReference>
<dbReference type="GO" id="GO:0008270">
    <property type="term" value="F:zinc ion binding"/>
    <property type="evidence" value="ECO:0007669"/>
    <property type="project" value="UniProtKB-KW"/>
</dbReference>
<keyword evidence="6" id="KW-0539">Nucleus</keyword>
<dbReference type="GO" id="GO:0005737">
    <property type="term" value="C:cytoplasm"/>
    <property type="evidence" value="ECO:0007669"/>
    <property type="project" value="Ensembl"/>
</dbReference>
<dbReference type="GO" id="GO:0000785">
    <property type="term" value="C:chromatin"/>
    <property type="evidence" value="ECO:0007669"/>
    <property type="project" value="Ensembl"/>
</dbReference>
<feature type="compositionally biased region" description="Basic and acidic residues" evidence="8">
    <location>
        <begin position="680"/>
        <end position="689"/>
    </location>
</feature>
<dbReference type="PROSITE" id="PS51799">
    <property type="entry name" value="ZF_C2H2_AKAP95"/>
    <property type="match status" value="2"/>
</dbReference>
<dbReference type="GO" id="GO:0016363">
    <property type="term" value="C:nuclear matrix"/>
    <property type="evidence" value="ECO:0007669"/>
    <property type="project" value="Ensembl"/>
</dbReference>
<comment type="subcellular location">
    <subcellularLocation>
        <location evidence="1">Nucleus</location>
    </subcellularLocation>
</comment>
<keyword evidence="5" id="KW-0862">Zinc</keyword>
<evidence type="ECO:0000256" key="7">
    <source>
        <dbReference type="PROSITE-ProRule" id="PRU01140"/>
    </source>
</evidence>
<dbReference type="AlphaFoldDB" id="A0A8C4WJF7"/>
<dbReference type="PANTHER" id="PTHR12190:SF4">
    <property type="entry name" value="A-KINASE ANCHOR PROTEIN 8-LIKE"/>
    <property type="match status" value="1"/>
</dbReference>
<accession>A0A8C4WJF7</accession>
<dbReference type="Proteomes" id="UP000694390">
    <property type="component" value="Unassembled WGS sequence"/>
</dbReference>
<dbReference type="GO" id="GO:0034237">
    <property type="term" value="F:protein kinase A regulatory subunit binding"/>
    <property type="evidence" value="ECO:0007669"/>
    <property type="project" value="TreeGrafter"/>
</dbReference>
<dbReference type="GO" id="GO:0044839">
    <property type="term" value="P:cell cycle G2/M phase transition"/>
    <property type="evidence" value="ECO:0007669"/>
    <property type="project" value="Ensembl"/>
</dbReference>
<dbReference type="GO" id="GO:0003677">
    <property type="term" value="F:DNA binding"/>
    <property type="evidence" value="ECO:0007669"/>
    <property type="project" value="InterPro"/>
</dbReference>
<evidence type="ECO:0000256" key="3">
    <source>
        <dbReference type="ARBA" id="ARBA00022737"/>
    </source>
</evidence>
<evidence type="ECO:0000256" key="4">
    <source>
        <dbReference type="ARBA" id="ARBA00022771"/>
    </source>
</evidence>
<organism evidence="10 11">
    <name type="scientific">Gopherus evgoodei</name>
    <name type="common">Goodes thornscrub tortoise</name>
    <dbReference type="NCBI Taxonomy" id="1825980"/>
    <lineage>
        <taxon>Eukaryota</taxon>
        <taxon>Metazoa</taxon>
        <taxon>Chordata</taxon>
        <taxon>Craniata</taxon>
        <taxon>Vertebrata</taxon>
        <taxon>Euteleostomi</taxon>
        <taxon>Archelosauria</taxon>
        <taxon>Testudinata</taxon>
        <taxon>Testudines</taxon>
        <taxon>Cryptodira</taxon>
        <taxon>Durocryptodira</taxon>
        <taxon>Testudinoidea</taxon>
        <taxon>Testudinidae</taxon>
        <taxon>Gopherus</taxon>
    </lineage>
</organism>
<dbReference type="GO" id="GO:0006397">
    <property type="term" value="P:mRNA processing"/>
    <property type="evidence" value="ECO:0007669"/>
    <property type="project" value="Ensembl"/>
</dbReference>
<dbReference type="InterPro" id="IPR007071">
    <property type="entry name" value="AKAP95"/>
</dbReference>
<evidence type="ECO:0000256" key="1">
    <source>
        <dbReference type="ARBA" id="ARBA00004123"/>
    </source>
</evidence>
<dbReference type="GO" id="GO:0016607">
    <property type="term" value="C:nuclear speck"/>
    <property type="evidence" value="ECO:0007669"/>
    <property type="project" value="Ensembl"/>
</dbReference>
<evidence type="ECO:0000256" key="2">
    <source>
        <dbReference type="ARBA" id="ARBA00022723"/>
    </source>
</evidence>
<feature type="domain" description="C2H2 AKAP95-type" evidence="9">
    <location>
        <begin position="406"/>
        <end position="428"/>
    </location>
</feature>
<evidence type="ECO:0000256" key="6">
    <source>
        <dbReference type="ARBA" id="ARBA00023242"/>
    </source>
</evidence>
<feature type="region of interest" description="Disordered" evidence="8">
    <location>
        <begin position="204"/>
        <end position="248"/>
    </location>
</feature>
<keyword evidence="4 7" id="KW-0863">Zinc-finger</keyword>
<feature type="compositionally biased region" description="Acidic residues" evidence="8">
    <location>
        <begin position="653"/>
        <end position="679"/>
    </location>
</feature>
<dbReference type="OrthoDB" id="8923935at2759"/>
<evidence type="ECO:0000259" key="9">
    <source>
        <dbReference type="PROSITE" id="PS51799"/>
    </source>
</evidence>
<evidence type="ECO:0000313" key="11">
    <source>
        <dbReference type="Proteomes" id="UP000694390"/>
    </source>
</evidence>
<dbReference type="GO" id="GO:0005521">
    <property type="term" value="F:lamin binding"/>
    <property type="evidence" value="ECO:0007669"/>
    <property type="project" value="Ensembl"/>
</dbReference>
<reference evidence="10" key="2">
    <citation type="submission" date="2025-09" db="UniProtKB">
        <authorList>
            <consortium name="Ensembl"/>
        </authorList>
    </citation>
    <scope>IDENTIFICATION</scope>
</reference>